<dbReference type="Pfam" id="PF00072">
    <property type="entry name" value="Response_reg"/>
    <property type="match status" value="1"/>
</dbReference>
<evidence type="ECO:0000259" key="3">
    <source>
        <dbReference type="PROSITE" id="PS50110"/>
    </source>
</evidence>
<name>A0A401ZVI6_9CHLR</name>
<dbReference type="PROSITE" id="PS50110">
    <property type="entry name" value="RESPONSE_REGULATORY"/>
    <property type="match status" value="1"/>
</dbReference>
<evidence type="ECO:0000256" key="2">
    <source>
        <dbReference type="PROSITE-ProRule" id="PRU00169"/>
    </source>
</evidence>
<dbReference type="GO" id="GO:0000160">
    <property type="term" value="P:phosphorelay signal transduction system"/>
    <property type="evidence" value="ECO:0007669"/>
    <property type="project" value="InterPro"/>
</dbReference>
<reference evidence="5" key="1">
    <citation type="submission" date="2018-12" db="EMBL/GenBank/DDBJ databases">
        <title>Tengunoibacter tsumagoiensis gen. nov., sp. nov., Dictyobacter kobayashii sp. nov., D. alpinus sp. nov., and D. joshuensis sp. nov. and description of Dictyobacteraceae fam. nov. within the order Ktedonobacterales isolated from Tengu-no-mugimeshi.</title>
        <authorList>
            <person name="Wang C.M."/>
            <person name="Zheng Y."/>
            <person name="Sakai Y."/>
            <person name="Toyoda A."/>
            <person name="Minakuchi Y."/>
            <person name="Abe K."/>
            <person name="Yokota A."/>
            <person name="Yabe S."/>
        </authorList>
    </citation>
    <scope>NUCLEOTIDE SEQUENCE [LARGE SCALE GENOMIC DNA]</scope>
    <source>
        <strain evidence="5">Uno3</strain>
    </source>
</reference>
<accession>A0A401ZVI6</accession>
<evidence type="ECO:0000313" key="5">
    <source>
        <dbReference type="Proteomes" id="UP000287352"/>
    </source>
</evidence>
<keyword evidence="5" id="KW-1185">Reference proteome</keyword>
<dbReference type="SUPFAM" id="SSF52172">
    <property type="entry name" value="CheY-like"/>
    <property type="match status" value="1"/>
</dbReference>
<feature type="modified residue" description="4-aspartylphosphate" evidence="2">
    <location>
        <position position="64"/>
    </location>
</feature>
<dbReference type="InterPro" id="IPR011006">
    <property type="entry name" value="CheY-like_superfamily"/>
</dbReference>
<gene>
    <name evidence="4" type="ORF">KTT_07970</name>
</gene>
<proteinExistence type="predicted"/>
<dbReference type="InterPro" id="IPR001789">
    <property type="entry name" value="Sig_transdc_resp-reg_receiver"/>
</dbReference>
<organism evidence="4 5">
    <name type="scientific">Tengunoibacter tsumagoiensis</name>
    <dbReference type="NCBI Taxonomy" id="2014871"/>
    <lineage>
        <taxon>Bacteria</taxon>
        <taxon>Bacillati</taxon>
        <taxon>Chloroflexota</taxon>
        <taxon>Ktedonobacteria</taxon>
        <taxon>Ktedonobacterales</taxon>
        <taxon>Dictyobacteraceae</taxon>
        <taxon>Tengunoibacter</taxon>
    </lineage>
</organism>
<dbReference type="Proteomes" id="UP000287352">
    <property type="component" value="Unassembled WGS sequence"/>
</dbReference>
<dbReference type="SMART" id="SM00448">
    <property type="entry name" value="REC"/>
    <property type="match status" value="1"/>
</dbReference>
<dbReference type="AlphaFoldDB" id="A0A401ZVI6"/>
<dbReference type="PANTHER" id="PTHR44591:SF3">
    <property type="entry name" value="RESPONSE REGULATORY DOMAIN-CONTAINING PROTEIN"/>
    <property type="match status" value="1"/>
</dbReference>
<dbReference type="RefSeq" id="WP_161975263.1">
    <property type="nucleotide sequence ID" value="NZ_BIFR01000001.1"/>
</dbReference>
<keyword evidence="1 2" id="KW-0597">Phosphoprotein</keyword>
<dbReference type="Gene3D" id="3.40.50.2300">
    <property type="match status" value="1"/>
</dbReference>
<dbReference type="EMBL" id="BIFR01000001">
    <property type="protein sequence ID" value="GCE10938.1"/>
    <property type="molecule type" value="Genomic_DNA"/>
</dbReference>
<evidence type="ECO:0000313" key="4">
    <source>
        <dbReference type="EMBL" id="GCE10938.1"/>
    </source>
</evidence>
<comment type="caution">
    <text evidence="4">The sequence shown here is derived from an EMBL/GenBank/DDBJ whole genome shotgun (WGS) entry which is preliminary data.</text>
</comment>
<evidence type="ECO:0000256" key="1">
    <source>
        <dbReference type="ARBA" id="ARBA00022553"/>
    </source>
</evidence>
<protein>
    <recommendedName>
        <fullName evidence="3">Response regulatory domain-containing protein</fullName>
    </recommendedName>
</protein>
<dbReference type="PANTHER" id="PTHR44591">
    <property type="entry name" value="STRESS RESPONSE REGULATOR PROTEIN 1"/>
    <property type="match status" value="1"/>
</dbReference>
<dbReference type="InterPro" id="IPR050595">
    <property type="entry name" value="Bact_response_regulator"/>
</dbReference>
<feature type="domain" description="Response regulatory" evidence="3">
    <location>
        <begin position="14"/>
        <end position="129"/>
    </location>
</feature>
<sequence>MLSESKTFSTRIKTILVVEDDGDMSEVMYMTLSEEPSFHPIIINSAFEALELAPRIMPDLFILDYLLAGMNGIELYDRLHATPGLEKIPTIITSASLYVHRLQIDDRHLTGLEKPFDLDILLQTVKQVVG</sequence>